<evidence type="ECO:0000313" key="1">
    <source>
        <dbReference type="EMBL" id="CAB5005796.1"/>
    </source>
</evidence>
<gene>
    <name evidence="1" type="ORF">UFOPK4098_00004</name>
    <name evidence="2" type="ORF">UFOPK4347_01722</name>
</gene>
<reference evidence="1" key="1">
    <citation type="submission" date="2020-05" db="EMBL/GenBank/DDBJ databases">
        <authorList>
            <person name="Chiriac C."/>
            <person name="Salcher M."/>
            <person name="Ghai R."/>
            <person name="Kavagutti S V."/>
        </authorList>
    </citation>
    <scope>NUCLEOTIDE SEQUENCE</scope>
</reference>
<accession>A0A6J7PK31</accession>
<dbReference type="AlphaFoldDB" id="A0A6J7PK31"/>
<protein>
    <submittedName>
        <fullName evidence="1">Unannotated protein</fullName>
    </submittedName>
</protein>
<sequence length="102" mass="11205">MKGTSFSTLREVEDAVAEVLHAREQFVGAIARGELDAASVGEFVISNTHVHELYVVKVAESVPGMGKVSARRKLDELGVDYLSPCRSITSEQWEILFVGVQR</sequence>
<organism evidence="1">
    <name type="scientific">freshwater metagenome</name>
    <dbReference type="NCBI Taxonomy" id="449393"/>
    <lineage>
        <taxon>unclassified sequences</taxon>
        <taxon>metagenomes</taxon>
        <taxon>ecological metagenomes</taxon>
    </lineage>
</organism>
<dbReference type="EMBL" id="CAFBQU010000088">
    <property type="protein sequence ID" value="CAB5068228.1"/>
    <property type="molecule type" value="Genomic_DNA"/>
</dbReference>
<dbReference type="Gene3D" id="1.10.8.50">
    <property type="match status" value="1"/>
</dbReference>
<dbReference type="EMBL" id="CAFBPN010000001">
    <property type="protein sequence ID" value="CAB5005796.1"/>
    <property type="molecule type" value="Genomic_DNA"/>
</dbReference>
<name>A0A6J7PK31_9ZZZZ</name>
<evidence type="ECO:0000313" key="2">
    <source>
        <dbReference type="EMBL" id="CAB5068228.1"/>
    </source>
</evidence>
<proteinExistence type="predicted"/>